<comment type="caution">
    <text evidence="1">The sequence shown here is derived from an EMBL/GenBank/DDBJ whole genome shotgun (WGS) entry which is preliminary data.</text>
</comment>
<dbReference type="AlphaFoldDB" id="A0A8K0K1S2"/>
<accession>A0A8K0K1S2</accession>
<dbReference type="PANTHER" id="PTHR47326:SF1">
    <property type="entry name" value="HTH PSQ-TYPE DOMAIN-CONTAINING PROTEIN"/>
    <property type="match status" value="1"/>
</dbReference>
<dbReference type="EMBL" id="KZ308273">
    <property type="protein sequence ID" value="KAG8226271.1"/>
    <property type="molecule type" value="Genomic_DNA"/>
</dbReference>
<name>A0A8K0K1S2_LADFU</name>
<proteinExistence type="predicted"/>
<protein>
    <submittedName>
        <fullName evidence="1">Uncharacterized protein</fullName>
    </submittedName>
</protein>
<dbReference type="Gene3D" id="3.30.420.10">
    <property type="entry name" value="Ribonuclease H-like superfamily/Ribonuclease H"/>
    <property type="match status" value="1"/>
</dbReference>
<dbReference type="InterPro" id="IPR036397">
    <property type="entry name" value="RNaseH_sf"/>
</dbReference>
<dbReference type="OrthoDB" id="9971063at2759"/>
<dbReference type="Proteomes" id="UP000792457">
    <property type="component" value="Unassembled WGS sequence"/>
</dbReference>
<dbReference type="PANTHER" id="PTHR47326">
    <property type="entry name" value="TRANSPOSABLE ELEMENT TC3 TRANSPOSASE-LIKE PROTEIN"/>
    <property type="match status" value="1"/>
</dbReference>
<reference evidence="1" key="2">
    <citation type="submission" date="2017-10" db="EMBL/GenBank/DDBJ databases">
        <title>Ladona fulva Genome sequencing and assembly.</title>
        <authorList>
            <person name="Murali S."/>
            <person name="Richards S."/>
            <person name="Bandaranaike D."/>
            <person name="Bellair M."/>
            <person name="Blankenburg K."/>
            <person name="Chao H."/>
            <person name="Dinh H."/>
            <person name="Doddapaneni H."/>
            <person name="Dugan-Rocha S."/>
            <person name="Elkadiri S."/>
            <person name="Gnanaolivu R."/>
            <person name="Hernandez B."/>
            <person name="Skinner E."/>
            <person name="Javaid M."/>
            <person name="Lee S."/>
            <person name="Li M."/>
            <person name="Ming W."/>
            <person name="Munidasa M."/>
            <person name="Muniz J."/>
            <person name="Nguyen L."/>
            <person name="Hughes D."/>
            <person name="Osuji N."/>
            <person name="Pu L.-L."/>
            <person name="Puazo M."/>
            <person name="Qu C."/>
            <person name="Quiroz J."/>
            <person name="Raj R."/>
            <person name="Weissenberger G."/>
            <person name="Xin Y."/>
            <person name="Zou X."/>
            <person name="Han Y."/>
            <person name="Worley K."/>
            <person name="Muzny D."/>
            <person name="Gibbs R."/>
        </authorList>
    </citation>
    <scope>NUCLEOTIDE SEQUENCE</scope>
    <source>
        <strain evidence="1">Sampled in the wild</strain>
    </source>
</reference>
<evidence type="ECO:0000313" key="1">
    <source>
        <dbReference type="EMBL" id="KAG8226271.1"/>
    </source>
</evidence>
<dbReference type="GO" id="GO:0003676">
    <property type="term" value="F:nucleic acid binding"/>
    <property type="evidence" value="ECO:0007669"/>
    <property type="project" value="InterPro"/>
</dbReference>
<gene>
    <name evidence="1" type="ORF">J437_LFUL004828</name>
</gene>
<sequence>MEMLQNWLYPQLNDQEPADFIFQQDGASPRCFLTTYAGRSRNQGLLFHHWPPRFPDITPSDLFLWGYVKGLVFQPTMPTTLDAMKITAAIQSVDMLERGI</sequence>
<evidence type="ECO:0000313" key="2">
    <source>
        <dbReference type="Proteomes" id="UP000792457"/>
    </source>
</evidence>
<organism evidence="1 2">
    <name type="scientific">Ladona fulva</name>
    <name type="common">Scarce chaser dragonfly</name>
    <name type="synonym">Libellula fulva</name>
    <dbReference type="NCBI Taxonomy" id="123851"/>
    <lineage>
        <taxon>Eukaryota</taxon>
        <taxon>Metazoa</taxon>
        <taxon>Ecdysozoa</taxon>
        <taxon>Arthropoda</taxon>
        <taxon>Hexapoda</taxon>
        <taxon>Insecta</taxon>
        <taxon>Pterygota</taxon>
        <taxon>Palaeoptera</taxon>
        <taxon>Odonata</taxon>
        <taxon>Epiprocta</taxon>
        <taxon>Anisoptera</taxon>
        <taxon>Libelluloidea</taxon>
        <taxon>Libellulidae</taxon>
        <taxon>Ladona</taxon>
    </lineage>
</organism>
<reference evidence="1" key="1">
    <citation type="submission" date="2013-04" db="EMBL/GenBank/DDBJ databases">
        <authorList>
            <person name="Qu J."/>
            <person name="Murali S.C."/>
            <person name="Bandaranaike D."/>
            <person name="Bellair M."/>
            <person name="Blankenburg K."/>
            <person name="Chao H."/>
            <person name="Dinh H."/>
            <person name="Doddapaneni H."/>
            <person name="Downs B."/>
            <person name="Dugan-Rocha S."/>
            <person name="Elkadiri S."/>
            <person name="Gnanaolivu R.D."/>
            <person name="Hernandez B."/>
            <person name="Javaid M."/>
            <person name="Jayaseelan J.C."/>
            <person name="Lee S."/>
            <person name="Li M."/>
            <person name="Ming W."/>
            <person name="Munidasa M."/>
            <person name="Muniz J."/>
            <person name="Nguyen L."/>
            <person name="Ongeri F."/>
            <person name="Osuji N."/>
            <person name="Pu L.-L."/>
            <person name="Puazo M."/>
            <person name="Qu C."/>
            <person name="Quiroz J."/>
            <person name="Raj R."/>
            <person name="Weissenberger G."/>
            <person name="Xin Y."/>
            <person name="Zou X."/>
            <person name="Han Y."/>
            <person name="Richards S."/>
            <person name="Worley K."/>
            <person name="Muzny D."/>
            <person name="Gibbs R."/>
        </authorList>
    </citation>
    <scope>NUCLEOTIDE SEQUENCE</scope>
    <source>
        <strain evidence="1">Sampled in the wild</strain>
    </source>
</reference>
<keyword evidence="2" id="KW-1185">Reference proteome</keyword>